<organism evidence="3 4">
    <name type="scientific">Aphanomyces stellatus</name>
    <dbReference type="NCBI Taxonomy" id="120398"/>
    <lineage>
        <taxon>Eukaryota</taxon>
        <taxon>Sar</taxon>
        <taxon>Stramenopiles</taxon>
        <taxon>Oomycota</taxon>
        <taxon>Saprolegniomycetes</taxon>
        <taxon>Saprolegniales</taxon>
        <taxon>Verrucalvaceae</taxon>
        <taxon>Aphanomyces</taxon>
    </lineage>
</organism>
<dbReference type="OrthoDB" id="5411533at2759"/>
<dbReference type="GO" id="GO:0071011">
    <property type="term" value="C:precatalytic spliceosome"/>
    <property type="evidence" value="ECO:0007669"/>
    <property type="project" value="TreeGrafter"/>
</dbReference>
<feature type="compositionally biased region" description="Low complexity" evidence="1">
    <location>
        <begin position="106"/>
        <end position="123"/>
    </location>
</feature>
<proteinExistence type="predicted"/>
<dbReference type="PANTHER" id="PTHR13288">
    <property type="entry name" value="SPLICING FACTOR 45 SPF45"/>
    <property type="match status" value="1"/>
</dbReference>
<dbReference type="EMBL" id="VJMH01005300">
    <property type="protein sequence ID" value="KAF0697621.1"/>
    <property type="molecule type" value="Genomic_DNA"/>
</dbReference>
<name>A0A485KU39_9STRA</name>
<dbReference type="Proteomes" id="UP000332933">
    <property type="component" value="Unassembled WGS sequence"/>
</dbReference>
<gene>
    <name evidence="3" type="primary">Aste57867_11711</name>
    <name evidence="2" type="ORF">As57867_011668</name>
    <name evidence="3" type="ORF">ASTE57867_11711</name>
</gene>
<evidence type="ECO:0000256" key="1">
    <source>
        <dbReference type="SAM" id="MobiDB-lite"/>
    </source>
</evidence>
<feature type="compositionally biased region" description="Polar residues" evidence="1">
    <location>
        <begin position="52"/>
        <end position="68"/>
    </location>
</feature>
<dbReference type="InterPro" id="IPR012677">
    <property type="entry name" value="Nucleotide-bd_a/b_plait_sf"/>
</dbReference>
<keyword evidence="4" id="KW-1185">Reference proteome</keyword>
<dbReference type="InterPro" id="IPR040052">
    <property type="entry name" value="RBM17"/>
</dbReference>
<reference evidence="3 4" key="1">
    <citation type="submission" date="2019-03" db="EMBL/GenBank/DDBJ databases">
        <authorList>
            <person name="Gaulin E."/>
            <person name="Dumas B."/>
        </authorList>
    </citation>
    <scope>NUCLEOTIDE SEQUENCE [LARGE SCALE GENOMIC DNA]</scope>
    <source>
        <strain evidence="3">CBS 568.67</strain>
    </source>
</reference>
<feature type="region of interest" description="Disordered" evidence="1">
    <location>
        <begin position="28"/>
        <end position="201"/>
    </location>
</feature>
<dbReference type="Gene3D" id="3.30.70.330">
    <property type="match status" value="1"/>
</dbReference>
<evidence type="ECO:0000313" key="4">
    <source>
        <dbReference type="Proteomes" id="UP000332933"/>
    </source>
</evidence>
<dbReference type="EMBL" id="CAADRA010005321">
    <property type="protein sequence ID" value="VFT88568.1"/>
    <property type="molecule type" value="Genomic_DNA"/>
</dbReference>
<feature type="region of interest" description="Disordered" evidence="1">
    <location>
        <begin position="237"/>
        <end position="317"/>
    </location>
</feature>
<feature type="compositionally biased region" description="Basic and acidic residues" evidence="1">
    <location>
        <begin position="151"/>
        <end position="162"/>
    </location>
</feature>
<evidence type="ECO:0000313" key="2">
    <source>
        <dbReference type="EMBL" id="KAF0697621.1"/>
    </source>
</evidence>
<dbReference type="AlphaFoldDB" id="A0A485KU39"/>
<dbReference type="GO" id="GO:0045292">
    <property type="term" value="P:mRNA cis splicing, via spliceosome"/>
    <property type="evidence" value="ECO:0007669"/>
    <property type="project" value="InterPro"/>
</dbReference>
<evidence type="ECO:0000313" key="3">
    <source>
        <dbReference type="EMBL" id="VFT88568.1"/>
    </source>
</evidence>
<feature type="compositionally biased region" description="Polar residues" evidence="1">
    <location>
        <begin position="136"/>
        <end position="147"/>
    </location>
</feature>
<dbReference type="PANTHER" id="PTHR13288:SF8">
    <property type="entry name" value="SPLICING FACTOR 45"/>
    <property type="match status" value="1"/>
</dbReference>
<protein>
    <submittedName>
        <fullName evidence="3">Aste57867_11711 protein</fullName>
    </submittedName>
</protein>
<feature type="compositionally biased region" description="Basic and acidic residues" evidence="1">
    <location>
        <begin position="28"/>
        <end position="42"/>
    </location>
</feature>
<accession>A0A485KU39</accession>
<reference evidence="2" key="2">
    <citation type="submission" date="2019-06" db="EMBL/GenBank/DDBJ databases">
        <title>Genomics analysis of Aphanomyces spp. identifies a new class of oomycete effector associated with host adaptation.</title>
        <authorList>
            <person name="Gaulin E."/>
        </authorList>
    </citation>
    <scope>NUCLEOTIDE SEQUENCE</scope>
    <source>
        <strain evidence="2">CBS 578.67</strain>
    </source>
</reference>
<sequence length="442" mass="48140">MDLYGDLDKYTNVPPTATPVGLGFSMKLQDKSSKKTPVDKKPAASPAFVAASQDTPKATETTPKNAIPSSALKFVPKLRKREDPSPKHVASRPNPIAAAQHLGHQSAEPSPSSSTSRFSPAGSLKTALGMAAFTPVSVTRKPTQEPTPISHETHGDEKRRDDRDDEYDSDASGERSSLRHFHRPADTVQEEYDPSRPNDYAAFCDDREIRRKNAEVRRDLELRERAREKARLRERAQLEKDLEAGRVPNLATTSVPGGRGRGMNLPAWMMKKIEESNEQAAPTPSPMGRAASPGQYDDAPDAPRGLGFTSSSSREPVAAMSSGVGFVAAHPSSPPPTVAPTAKPRVSRFASGFDKKKNPAVDSTSRSVLLLLNMVGPGDVDDELEGEVKEECETKYGPVKQCLIYEVKPVGTPEEAVRIFVHFEHESDAAKGRRSKQPDMLD</sequence>